<sequence length="246" mass="26577">MEDTAAQIMRHAGESRLVVLGELHGTREMPQLVQALAEAYAGQGTPLHLGLELPATENARLATYLASNGDAAARQAVRATSYWRTAGKPHDGRRNEDTLALIEAVRVLRAQGHDVQVVGFDQVLPAAQAGTGARDAAMADALRAHHATLPSDGRLLVLTGNVHAMRTQPEGLPWPPMTALLLDLQPYAVRVDARSGQAWGCTQHRQCGARSLSAYAGPSPLQKTGSDRSYDLQIWLPRFSVARWVE</sequence>
<organism evidence="1 2">
    <name type="scientific">Stenotrophomonas maltophilia</name>
    <name type="common">Pseudomonas maltophilia</name>
    <name type="synonym">Xanthomonas maltophilia</name>
    <dbReference type="NCBI Taxonomy" id="40324"/>
    <lineage>
        <taxon>Bacteria</taxon>
        <taxon>Pseudomonadati</taxon>
        <taxon>Pseudomonadota</taxon>
        <taxon>Gammaproteobacteria</taxon>
        <taxon>Lysobacterales</taxon>
        <taxon>Lysobacteraceae</taxon>
        <taxon>Stenotrophomonas</taxon>
        <taxon>Stenotrophomonas maltophilia group</taxon>
    </lineage>
</organism>
<evidence type="ECO:0000313" key="2">
    <source>
        <dbReference type="Proteomes" id="UP000198157"/>
    </source>
</evidence>
<dbReference type="SUPFAM" id="SSF159501">
    <property type="entry name" value="EreA/ChaN-like"/>
    <property type="match status" value="1"/>
</dbReference>
<dbReference type="EMBL" id="NIVS01000042">
    <property type="protein sequence ID" value="OWQ51408.1"/>
    <property type="molecule type" value="Genomic_DNA"/>
</dbReference>
<evidence type="ECO:0000313" key="1">
    <source>
        <dbReference type="EMBL" id="OWQ51408.1"/>
    </source>
</evidence>
<comment type="caution">
    <text evidence="1">The sequence shown here is derived from an EMBL/GenBank/DDBJ whole genome shotgun (WGS) entry which is preliminary data.</text>
</comment>
<dbReference type="Gene3D" id="3.40.50.11550">
    <property type="match status" value="1"/>
</dbReference>
<name>A0A246HKX1_STEMA</name>
<reference evidence="1 2" key="1">
    <citation type="submission" date="2017-06" db="EMBL/GenBank/DDBJ databases">
        <authorList>
            <person name="Kim H.J."/>
            <person name="Triplett B.A."/>
        </authorList>
    </citation>
    <scope>NUCLEOTIDE SEQUENCE [LARGE SCALE GENOMIC DNA]</scope>
    <source>
        <strain evidence="1 2">13146</strain>
    </source>
</reference>
<dbReference type="AlphaFoldDB" id="A0A246HKX1"/>
<proteinExistence type="predicted"/>
<dbReference type="Proteomes" id="UP000198157">
    <property type="component" value="Unassembled WGS sequence"/>
</dbReference>
<protein>
    <submittedName>
        <fullName evidence="1">Calcium-binding protein</fullName>
    </submittedName>
</protein>
<accession>A0A246HKX1</accession>
<dbReference type="OrthoDB" id="1409169at2"/>
<gene>
    <name evidence="1" type="ORF">CEE60_14940</name>
</gene>